<organism evidence="1">
    <name type="scientific">Anopheles sinensis</name>
    <name type="common">Mosquito</name>
    <dbReference type="NCBI Taxonomy" id="74873"/>
    <lineage>
        <taxon>Eukaryota</taxon>
        <taxon>Metazoa</taxon>
        <taxon>Ecdysozoa</taxon>
        <taxon>Arthropoda</taxon>
        <taxon>Hexapoda</taxon>
        <taxon>Insecta</taxon>
        <taxon>Pterygota</taxon>
        <taxon>Neoptera</taxon>
        <taxon>Endopterygota</taxon>
        <taxon>Diptera</taxon>
        <taxon>Nematocera</taxon>
        <taxon>Culicoidea</taxon>
        <taxon>Culicidae</taxon>
        <taxon>Anophelinae</taxon>
        <taxon>Anopheles</taxon>
    </lineage>
</organism>
<dbReference type="VEuPathDB" id="VectorBase:ASIC019656"/>
<evidence type="ECO:0000313" key="1">
    <source>
        <dbReference type="EMBL" id="KFB51585.1"/>
    </source>
</evidence>
<keyword evidence="3" id="KW-1185">Reference proteome</keyword>
<dbReference type="EMBL" id="ATLV01024539">
    <property type="status" value="NOT_ANNOTATED_CDS"/>
    <property type="molecule type" value="Genomic_DNA"/>
</dbReference>
<reference evidence="2" key="2">
    <citation type="submission" date="2020-05" db="UniProtKB">
        <authorList>
            <consortium name="EnsemblMetazoa"/>
        </authorList>
    </citation>
    <scope>IDENTIFICATION</scope>
</reference>
<dbReference type="AlphaFoldDB" id="A0A084WMZ1"/>
<dbReference type="EMBL" id="KE525352">
    <property type="protein sequence ID" value="KFB51585.1"/>
    <property type="molecule type" value="Genomic_DNA"/>
</dbReference>
<name>A0A084WMZ1_ANOSI</name>
<protein>
    <submittedName>
        <fullName evidence="1 2">Ferric-rhodotorulic acid outer membrane transporter</fullName>
    </submittedName>
</protein>
<proteinExistence type="predicted"/>
<dbReference type="EnsemblMetazoa" id="ASIC019656-RA">
    <property type="protein sequence ID" value="ASIC019656-PA"/>
    <property type="gene ID" value="ASIC019656"/>
</dbReference>
<dbReference type="Proteomes" id="UP000030765">
    <property type="component" value="Unassembled WGS sequence"/>
</dbReference>
<evidence type="ECO:0000313" key="2">
    <source>
        <dbReference type="EnsemblMetazoa" id="ASIC019656-PA"/>
    </source>
</evidence>
<evidence type="ECO:0000313" key="3">
    <source>
        <dbReference type="Proteomes" id="UP000030765"/>
    </source>
</evidence>
<reference evidence="1 3" key="1">
    <citation type="journal article" date="2014" name="BMC Genomics">
        <title>Genome sequence of Anopheles sinensis provides insight into genetics basis of mosquito competence for malaria parasites.</title>
        <authorList>
            <person name="Zhou D."/>
            <person name="Zhang D."/>
            <person name="Ding G."/>
            <person name="Shi L."/>
            <person name="Hou Q."/>
            <person name="Ye Y."/>
            <person name="Xu Y."/>
            <person name="Zhou H."/>
            <person name="Xiong C."/>
            <person name="Li S."/>
            <person name="Yu J."/>
            <person name="Hong S."/>
            <person name="Yu X."/>
            <person name="Zou P."/>
            <person name="Chen C."/>
            <person name="Chang X."/>
            <person name="Wang W."/>
            <person name="Lv Y."/>
            <person name="Sun Y."/>
            <person name="Ma L."/>
            <person name="Shen B."/>
            <person name="Zhu C."/>
        </authorList>
    </citation>
    <scope>NUCLEOTIDE SEQUENCE [LARGE SCALE GENOMIC DNA]</scope>
</reference>
<gene>
    <name evidence="1" type="ORF">ZHAS_00019656</name>
</gene>
<sequence>MKLFLLFTSIEKCDIKASQCWHLYVGGCEPKGREESNRVIVVGYYAFQPPFPRPMGTARHPEPPIAPISTNTHFVTPFGTIANKPITAPVMILLGLSPADGKVDGSETHENMPFPRPEAWVFSGLFGG</sequence>
<accession>A0A084WMZ1</accession>